<evidence type="ECO:0000313" key="2">
    <source>
        <dbReference type="Proteomes" id="UP000198432"/>
    </source>
</evidence>
<dbReference type="Proteomes" id="UP000198432">
    <property type="component" value="Unassembled WGS sequence"/>
</dbReference>
<evidence type="ECO:0000313" key="1">
    <source>
        <dbReference type="EMBL" id="SNS18860.1"/>
    </source>
</evidence>
<accession>A0A239CFH6</accession>
<protein>
    <submittedName>
        <fullName evidence="1">Uncharacterized protein</fullName>
    </submittedName>
</protein>
<keyword evidence="2" id="KW-1185">Reference proteome</keyword>
<proteinExistence type="predicted"/>
<dbReference type="EMBL" id="FZOQ01000003">
    <property type="protein sequence ID" value="SNS18860.1"/>
    <property type="molecule type" value="Genomic_DNA"/>
</dbReference>
<gene>
    <name evidence="1" type="ORF">SAMN06296052_10329</name>
</gene>
<name>A0A239CFH6_9BACT</name>
<organism evidence="1 2">
    <name type="scientific">Pontibacter ummariensis</name>
    <dbReference type="NCBI Taxonomy" id="1610492"/>
    <lineage>
        <taxon>Bacteria</taxon>
        <taxon>Pseudomonadati</taxon>
        <taxon>Bacteroidota</taxon>
        <taxon>Cytophagia</taxon>
        <taxon>Cytophagales</taxon>
        <taxon>Hymenobacteraceae</taxon>
        <taxon>Pontibacter</taxon>
    </lineage>
</organism>
<sequence>MCVYLLTMNIRNQFRTCGRKAQPKLVVKQTAKAAPIPLRVWNSYLTALKTKEPLCGSGSFVLYLVWIKRISHGYL</sequence>
<reference evidence="2" key="1">
    <citation type="submission" date="2017-06" db="EMBL/GenBank/DDBJ databases">
        <authorList>
            <person name="Varghese N."/>
            <person name="Submissions S."/>
        </authorList>
    </citation>
    <scope>NUCLEOTIDE SEQUENCE [LARGE SCALE GENOMIC DNA]</scope>
    <source>
        <strain evidence="2">NKM1</strain>
    </source>
</reference>
<dbReference type="AlphaFoldDB" id="A0A239CFH6"/>